<reference evidence="3 4" key="1">
    <citation type="submission" date="2020-08" db="EMBL/GenBank/DDBJ databases">
        <title>Genomic Encyclopedia of Type Strains, Phase IV (KMG-IV): sequencing the most valuable type-strain genomes for metagenomic binning, comparative biology and taxonomic classification.</title>
        <authorList>
            <person name="Goeker M."/>
        </authorList>
    </citation>
    <scope>NUCLEOTIDE SEQUENCE [LARGE SCALE GENOMIC DNA]</scope>
    <source>
        <strain evidence="3 4">DSM 23562</strain>
    </source>
</reference>
<dbReference type="InterPro" id="IPR025154">
    <property type="entry name" value="Put_metallopeptidase_dom"/>
</dbReference>
<dbReference type="Pfam" id="PF09967">
    <property type="entry name" value="DUF2201"/>
    <property type="match status" value="1"/>
</dbReference>
<keyword evidence="4" id="KW-1185">Reference proteome</keyword>
<dbReference type="InterPro" id="IPR018698">
    <property type="entry name" value="VWA-like_dom"/>
</dbReference>
<evidence type="ECO:0000259" key="1">
    <source>
        <dbReference type="Pfam" id="PF09967"/>
    </source>
</evidence>
<dbReference type="AlphaFoldDB" id="A0A7W9ST31"/>
<proteinExistence type="predicted"/>
<sequence length="373" mass="40407">MDDKALQDRLSGALLRLRARQPFFAALALFAGSALSDAVPTAATDGRRIFWNREFLAGLKSDEVDGVLLHEVLHAALLHVTRRGTRDPLLWNIAADIVVNGMVEAAKLKLPAGAVREKKWEKLAVEEVYELLEKSATTLLLGEGWRDLLPPGVGEAEALAAHWRAANAQARALMMSTGQGTMPAGWDRELGALEPAQLDWRSYLWRHLVRTPTDFSGFDRRLIHQGLYLETLEGESVRVCVCIDTSGSIGPKQLSQFLGEVVGILRSYPHLVCNLSYADAALYGPYPLTGDTPISELPAPKGGGGTDFRPFFAAVAEAEQNGDSAAVCVYLTDGFGAFPERPSEGPTLWVVNAGGLGAEEFPFGEVARLLLDT</sequence>
<dbReference type="RefSeq" id="WP_184201222.1">
    <property type="nucleotide sequence ID" value="NZ_JACHGW010000004.1"/>
</dbReference>
<protein>
    <submittedName>
        <fullName evidence="3">Putative metal-dependent peptidase</fullName>
    </submittedName>
</protein>
<dbReference type="PANTHER" id="PTHR38730:SF1">
    <property type="entry name" value="SLL7028 PROTEIN"/>
    <property type="match status" value="1"/>
</dbReference>
<evidence type="ECO:0000313" key="3">
    <source>
        <dbReference type="EMBL" id="MBB6052346.1"/>
    </source>
</evidence>
<dbReference type="EMBL" id="JACHGW010000004">
    <property type="protein sequence ID" value="MBB6052346.1"/>
    <property type="molecule type" value="Genomic_DNA"/>
</dbReference>
<comment type="caution">
    <text evidence="3">The sequence shown here is derived from an EMBL/GenBank/DDBJ whole genome shotgun (WGS) entry which is preliminary data.</text>
</comment>
<feature type="domain" description="Putative metallopeptidase" evidence="2">
    <location>
        <begin position="8"/>
        <end position="138"/>
    </location>
</feature>
<gene>
    <name evidence="3" type="ORF">HNQ39_004167</name>
</gene>
<evidence type="ECO:0000259" key="2">
    <source>
        <dbReference type="Pfam" id="PF13203"/>
    </source>
</evidence>
<feature type="domain" description="VWA-like" evidence="1">
    <location>
        <begin position="239"/>
        <end position="369"/>
    </location>
</feature>
<dbReference type="Pfam" id="PF13203">
    <property type="entry name" value="DUF2201_N"/>
    <property type="match status" value="1"/>
</dbReference>
<organism evidence="3 4">
    <name type="scientific">Armatimonas rosea</name>
    <dbReference type="NCBI Taxonomy" id="685828"/>
    <lineage>
        <taxon>Bacteria</taxon>
        <taxon>Bacillati</taxon>
        <taxon>Armatimonadota</taxon>
        <taxon>Armatimonadia</taxon>
        <taxon>Armatimonadales</taxon>
        <taxon>Armatimonadaceae</taxon>
        <taxon>Armatimonas</taxon>
    </lineage>
</organism>
<name>A0A7W9ST31_ARMRO</name>
<dbReference type="PANTHER" id="PTHR38730">
    <property type="entry name" value="SLL7028 PROTEIN"/>
    <property type="match status" value="1"/>
</dbReference>
<evidence type="ECO:0000313" key="4">
    <source>
        <dbReference type="Proteomes" id="UP000520814"/>
    </source>
</evidence>
<accession>A0A7W9ST31</accession>
<dbReference type="Proteomes" id="UP000520814">
    <property type="component" value="Unassembled WGS sequence"/>
</dbReference>